<evidence type="ECO:0000256" key="4">
    <source>
        <dbReference type="ARBA" id="ARBA00022519"/>
    </source>
</evidence>
<dbReference type="Proteomes" id="UP000030661">
    <property type="component" value="Unassembled WGS sequence"/>
</dbReference>
<keyword evidence="12" id="KW-1185">Reference proteome</keyword>
<comment type="subcellular location">
    <subcellularLocation>
        <location evidence="1">Cell inner membrane</location>
        <topology evidence="1">Multi-pass membrane protein</topology>
    </subcellularLocation>
</comment>
<evidence type="ECO:0000256" key="7">
    <source>
        <dbReference type="ARBA" id="ARBA00023136"/>
    </source>
</evidence>
<dbReference type="Pfam" id="PF04290">
    <property type="entry name" value="DctQ"/>
    <property type="match status" value="1"/>
</dbReference>
<feature type="domain" description="Tripartite ATP-independent periplasmic transporters DctQ component" evidence="10">
    <location>
        <begin position="24"/>
        <end position="154"/>
    </location>
</feature>
<keyword evidence="3" id="KW-1003">Cell membrane</keyword>
<evidence type="ECO:0000256" key="9">
    <source>
        <dbReference type="SAM" id="Phobius"/>
    </source>
</evidence>
<feature type="transmembrane region" description="Helical" evidence="9">
    <location>
        <begin position="128"/>
        <end position="147"/>
    </location>
</feature>
<comment type="similarity">
    <text evidence="8">Belongs to the TRAP transporter small permease family.</text>
</comment>
<evidence type="ECO:0000256" key="6">
    <source>
        <dbReference type="ARBA" id="ARBA00022989"/>
    </source>
</evidence>
<dbReference type="InterPro" id="IPR007387">
    <property type="entry name" value="TRAP_DctQ"/>
</dbReference>
<name>A0A081C5G4_VECG1</name>
<feature type="transmembrane region" description="Helical" evidence="9">
    <location>
        <begin position="87"/>
        <end position="108"/>
    </location>
</feature>
<dbReference type="HOGENOM" id="CLU_086356_3_4_0"/>
<dbReference type="EMBL" id="DF820471">
    <property type="protein sequence ID" value="GAK59819.1"/>
    <property type="molecule type" value="Genomic_DNA"/>
</dbReference>
<evidence type="ECO:0000256" key="5">
    <source>
        <dbReference type="ARBA" id="ARBA00022692"/>
    </source>
</evidence>
<dbReference type="PANTHER" id="PTHR35011:SF2">
    <property type="entry name" value="2,3-DIKETO-L-GULONATE TRAP TRANSPORTER SMALL PERMEASE PROTEIN YIAM"/>
    <property type="match status" value="1"/>
</dbReference>
<proteinExistence type="inferred from homology"/>
<dbReference type="InterPro" id="IPR055348">
    <property type="entry name" value="DctQ"/>
</dbReference>
<evidence type="ECO:0000313" key="11">
    <source>
        <dbReference type="EMBL" id="GAK59819.1"/>
    </source>
</evidence>
<evidence type="ECO:0000313" key="12">
    <source>
        <dbReference type="Proteomes" id="UP000030661"/>
    </source>
</evidence>
<dbReference type="GO" id="GO:0022857">
    <property type="term" value="F:transmembrane transporter activity"/>
    <property type="evidence" value="ECO:0007669"/>
    <property type="project" value="TreeGrafter"/>
</dbReference>
<organism evidence="11">
    <name type="scientific">Vecturithrix granuli</name>
    <dbReference type="NCBI Taxonomy" id="1499967"/>
    <lineage>
        <taxon>Bacteria</taxon>
        <taxon>Candidatus Moduliflexota</taxon>
        <taxon>Candidatus Vecturitrichia</taxon>
        <taxon>Candidatus Vecturitrichales</taxon>
        <taxon>Candidatus Vecturitrichaceae</taxon>
        <taxon>Candidatus Vecturithrix</taxon>
    </lineage>
</organism>
<dbReference type="GO" id="GO:0005886">
    <property type="term" value="C:plasma membrane"/>
    <property type="evidence" value="ECO:0007669"/>
    <property type="project" value="UniProtKB-SubCell"/>
</dbReference>
<keyword evidence="6 9" id="KW-1133">Transmembrane helix</keyword>
<keyword evidence="7 9" id="KW-0472">Membrane</keyword>
<dbReference type="GO" id="GO:0015740">
    <property type="term" value="P:C4-dicarboxylate transport"/>
    <property type="evidence" value="ECO:0007669"/>
    <property type="project" value="TreeGrafter"/>
</dbReference>
<dbReference type="PANTHER" id="PTHR35011">
    <property type="entry name" value="2,3-DIKETO-L-GULONATE TRAP TRANSPORTER SMALL PERMEASE PROTEIN YIAM"/>
    <property type="match status" value="1"/>
</dbReference>
<dbReference type="STRING" id="1499967.U27_06805"/>
<evidence type="ECO:0000259" key="10">
    <source>
        <dbReference type="Pfam" id="PF04290"/>
    </source>
</evidence>
<evidence type="ECO:0000256" key="3">
    <source>
        <dbReference type="ARBA" id="ARBA00022475"/>
    </source>
</evidence>
<keyword evidence="2" id="KW-0813">Transport</keyword>
<sequence>MNQKIIRFFDHFEEFLCASMLGAMAAIAFANVISRYFLHYSFAFIEELEVSAFVWITLFGASIGFRRGAHLNVSLLVKNLPKSVQRACVIISGVLGIALFGLLIFYGIGQIKMELLFDTRSQGIGVPQWWYTLGLPLGAALVILRILQTTIIQWKKLS</sequence>
<dbReference type="eggNOG" id="COG3090">
    <property type="taxonomic scope" value="Bacteria"/>
</dbReference>
<feature type="transmembrane region" description="Helical" evidence="9">
    <location>
        <begin position="12"/>
        <end position="38"/>
    </location>
</feature>
<evidence type="ECO:0000256" key="2">
    <source>
        <dbReference type="ARBA" id="ARBA00022448"/>
    </source>
</evidence>
<evidence type="ECO:0000256" key="1">
    <source>
        <dbReference type="ARBA" id="ARBA00004429"/>
    </source>
</evidence>
<protein>
    <submittedName>
        <fullName evidence="11">Tripartite ATP-independent periplasmic transporter DctQ component</fullName>
    </submittedName>
</protein>
<dbReference type="AlphaFoldDB" id="A0A081C5G4"/>
<gene>
    <name evidence="11" type="ORF">U27_06805</name>
</gene>
<feature type="transmembrane region" description="Helical" evidence="9">
    <location>
        <begin position="50"/>
        <end position="66"/>
    </location>
</feature>
<accession>A0A081C5G4</accession>
<keyword evidence="5 9" id="KW-0812">Transmembrane</keyword>
<keyword evidence="4" id="KW-0997">Cell inner membrane</keyword>
<reference evidence="11" key="1">
    <citation type="journal article" date="2015" name="PeerJ">
        <title>First genomic representation of candidate bacterial phylum KSB3 points to enhanced environmental sensing as a trigger of wastewater bulking.</title>
        <authorList>
            <person name="Sekiguchi Y."/>
            <person name="Ohashi A."/>
            <person name="Parks D.H."/>
            <person name="Yamauchi T."/>
            <person name="Tyson G.W."/>
            <person name="Hugenholtz P."/>
        </authorList>
    </citation>
    <scope>NUCLEOTIDE SEQUENCE [LARGE SCALE GENOMIC DNA]</scope>
</reference>
<evidence type="ECO:0000256" key="8">
    <source>
        <dbReference type="ARBA" id="ARBA00038436"/>
    </source>
</evidence>